<evidence type="ECO:0000313" key="1">
    <source>
        <dbReference type="EMBL" id="VAW41112.1"/>
    </source>
</evidence>
<protein>
    <submittedName>
        <fullName evidence="1">Uncharacterized protein</fullName>
    </submittedName>
</protein>
<gene>
    <name evidence="1" type="ORF">MNBD_GAMMA01-1746</name>
</gene>
<name>A0A3B0VPU1_9ZZZZ</name>
<reference evidence="1" key="1">
    <citation type="submission" date="2018-06" db="EMBL/GenBank/DDBJ databases">
        <authorList>
            <person name="Zhirakovskaya E."/>
        </authorList>
    </citation>
    <scope>NUCLEOTIDE SEQUENCE</scope>
</reference>
<sequence>MKKYIQLFTLAMLVALLQACGGDDSAAVKNLVGKADTSSPDGTLMAMVQSLKQNDIKALMQASMSKDAYTKAVADFETAKKTPPSEDDKAQFNKMMGMLTADNAVDQIMTQAAPQLEQMRTQLPMLLMMGKGMAAQAIQSSNEIPAEQKESITKVANALMDFVSENDVLSEEVTRKAISAAVDTAKSLNMGSLDELQNMSYDDAMAKASVVMGGAKNVLGAYGISLDDLLGSIEVSDVVESGDNASMKLAYEFLGQTFSQDVKMIKKDGKWTADK</sequence>
<dbReference type="AlphaFoldDB" id="A0A3B0VPU1"/>
<accession>A0A3B0VPU1</accession>
<dbReference type="EMBL" id="UOEW01000295">
    <property type="protein sequence ID" value="VAW41112.1"/>
    <property type="molecule type" value="Genomic_DNA"/>
</dbReference>
<dbReference type="PROSITE" id="PS51257">
    <property type="entry name" value="PROKAR_LIPOPROTEIN"/>
    <property type="match status" value="1"/>
</dbReference>
<proteinExistence type="predicted"/>
<organism evidence="1">
    <name type="scientific">hydrothermal vent metagenome</name>
    <dbReference type="NCBI Taxonomy" id="652676"/>
    <lineage>
        <taxon>unclassified sequences</taxon>
        <taxon>metagenomes</taxon>
        <taxon>ecological metagenomes</taxon>
    </lineage>
</organism>